<dbReference type="InterPro" id="IPR015884">
    <property type="entry name" value="Malic_enzyme_CS"/>
</dbReference>
<evidence type="ECO:0000259" key="12">
    <source>
        <dbReference type="SMART" id="SM00919"/>
    </source>
</evidence>
<dbReference type="RefSeq" id="WP_109458347.1">
    <property type="nucleotide sequence ID" value="NZ_QFBC01000004.1"/>
</dbReference>
<evidence type="ECO:0000256" key="8">
    <source>
        <dbReference type="ARBA" id="ARBA00023268"/>
    </source>
</evidence>
<protein>
    <submittedName>
        <fullName evidence="14">NADP-dependent malic enzyme</fullName>
        <ecNumber evidence="14">1.1.1.40</ecNumber>
    </submittedName>
</protein>
<dbReference type="SMART" id="SM00919">
    <property type="entry name" value="Malic_M"/>
    <property type="match status" value="1"/>
</dbReference>
<feature type="binding site" evidence="10">
    <location>
        <position position="147"/>
    </location>
    <ligand>
        <name>a divalent metal cation</name>
        <dbReference type="ChEBI" id="CHEBI:60240"/>
    </ligand>
</feature>
<evidence type="ECO:0000256" key="11">
    <source>
        <dbReference type="PIRSR" id="PIRSR036684-3"/>
    </source>
</evidence>
<comment type="subunit">
    <text evidence="5">Homooctamer.</text>
</comment>
<feature type="binding site" evidence="11">
    <location>
        <position position="172"/>
    </location>
    <ligand>
        <name>a divalent metal cation</name>
        <dbReference type="ChEBI" id="CHEBI:60240"/>
    </ligand>
</feature>
<dbReference type="GO" id="GO:0004473">
    <property type="term" value="F:malate dehydrogenase (decarboxylating) (NADP+) activity"/>
    <property type="evidence" value="ECO:0007669"/>
    <property type="project" value="UniProtKB-EC"/>
</dbReference>
<feature type="domain" description="Malic enzyme NAD-binding" evidence="12">
    <location>
        <begin position="173"/>
        <end position="410"/>
    </location>
</feature>
<dbReference type="Pfam" id="PF01515">
    <property type="entry name" value="PTA_PTB"/>
    <property type="match status" value="1"/>
</dbReference>
<evidence type="ECO:0000259" key="13">
    <source>
        <dbReference type="SMART" id="SM01274"/>
    </source>
</evidence>
<dbReference type="Gene3D" id="3.40.50.10950">
    <property type="match status" value="1"/>
</dbReference>
<dbReference type="Pfam" id="PF00390">
    <property type="entry name" value="malic"/>
    <property type="match status" value="1"/>
</dbReference>
<proteinExistence type="inferred from homology"/>
<evidence type="ECO:0000256" key="6">
    <source>
        <dbReference type="ARBA" id="ARBA00022723"/>
    </source>
</evidence>
<evidence type="ECO:0000256" key="5">
    <source>
        <dbReference type="ARBA" id="ARBA00011823"/>
    </source>
</evidence>
<dbReference type="SUPFAM" id="SSF51735">
    <property type="entry name" value="NAD(P)-binding Rossmann-fold domains"/>
    <property type="match status" value="1"/>
</dbReference>
<evidence type="ECO:0000256" key="2">
    <source>
        <dbReference type="ARBA" id="ARBA00001946"/>
    </source>
</evidence>
<dbReference type="PANTHER" id="PTHR43237:SF4">
    <property type="entry name" value="NADP-DEPENDENT MALIC ENZYME"/>
    <property type="match status" value="1"/>
</dbReference>
<dbReference type="InterPro" id="IPR037062">
    <property type="entry name" value="Malic_N_dom_sf"/>
</dbReference>
<accession>A0A2U2DRV2</accession>
<dbReference type="CDD" id="cd05311">
    <property type="entry name" value="NAD_bind_2_malic_enz"/>
    <property type="match status" value="1"/>
</dbReference>
<dbReference type="EMBL" id="QFBC01000004">
    <property type="protein sequence ID" value="PWE56027.1"/>
    <property type="molecule type" value="Genomic_DNA"/>
</dbReference>
<dbReference type="GO" id="GO:0046872">
    <property type="term" value="F:metal ion binding"/>
    <property type="evidence" value="ECO:0007669"/>
    <property type="project" value="UniProtKB-KW"/>
</dbReference>
<organism evidence="14 15">
    <name type="scientific">Metarhizobium album</name>
    <dbReference type="NCBI Taxonomy" id="2182425"/>
    <lineage>
        <taxon>Bacteria</taxon>
        <taxon>Pseudomonadati</taxon>
        <taxon>Pseudomonadota</taxon>
        <taxon>Alphaproteobacteria</taxon>
        <taxon>Hyphomicrobiales</taxon>
        <taxon>Rhizobiaceae</taxon>
        <taxon>Metarhizobium</taxon>
    </lineage>
</organism>
<dbReference type="InterPro" id="IPR012301">
    <property type="entry name" value="Malic_N_dom"/>
</dbReference>
<evidence type="ECO:0000256" key="10">
    <source>
        <dbReference type="PIRSR" id="PIRSR036684-2"/>
    </source>
</evidence>
<feature type="binding site" evidence="11">
    <location>
        <begin position="86"/>
        <end position="93"/>
    </location>
    <ligand>
        <name>NADP(+)</name>
        <dbReference type="ChEBI" id="CHEBI:58349"/>
    </ligand>
</feature>
<dbReference type="SMART" id="SM01274">
    <property type="entry name" value="malic"/>
    <property type="match status" value="1"/>
</dbReference>
<dbReference type="Gene3D" id="3.40.50.720">
    <property type="entry name" value="NAD(P)-binding Rossmann-like Domain"/>
    <property type="match status" value="1"/>
</dbReference>
<gene>
    <name evidence="14" type="ORF">DEM27_11335</name>
</gene>
<dbReference type="Proteomes" id="UP000245252">
    <property type="component" value="Unassembled WGS sequence"/>
</dbReference>
<dbReference type="InterPro" id="IPR046346">
    <property type="entry name" value="Aminoacid_DH-like_N_sf"/>
</dbReference>
<dbReference type="SUPFAM" id="SSF53659">
    <property type="entry name" value="Isocitrate/Isopropylmalate dehydrogenase-like"/>
    <property type="match status" value="1"/>
</dbReference>
<dbReference type="Pfam" id="PF03949">
    <property type="entry name" value="Malic_M"/>
    <property type="match status" value="1"/>
</dbReference>
<dbReference type="Gene3D" id="3.40.50.10380">
    <property type="entry name" value="Malic enzyme, N-terminal domain"/>
    <property type="match status" value="1"/>
</dbReference>
<dbReference type="OrthoDB" id="9805787at2"/>
<feature type="domain" description="Malic enzyme N-terminal" evidence="13">
    <location>
        <begin position="28"/>
        <end position="161"/>
    </location>
</feature>
<dbReference type="GO" id="GO:0016746">
    <property type="term" value="F:acyltransferase activity"/>
    <property type="evidence" value="ECO:0007669"/>
    <property type="project" value="InterPro"/>
</dbReference>
<comment type="cofactor">
    <cofactor evidence="1">
        <name>Mn(2+)</name>
        <dbReference type="ChEBI" id="CHEBI:29035"/>
    </cofactor>
</comment>
<feature type="binding site" evidence="11">
    <location>
        <position position="297"/>
    </location>
    <ligand>
        <name>a divalent metal cation</name>
        <dbReference type="ChEBI" id="CHEBI:60240"/>
    </ligand>
</feature>
<dbReference type="InterPro" id="IPR045213">
    <property type="entry name" value="Malic_NAD-bd_bact_type"/>
</dbReference>
<dbReference type="Gene3D" id="3.40.50.10750">
    <property type="entry name" value="Isocitrate/Isopropylmalate dehydrogenase-like"/>
    <property type="match status" value="1"/>
</dbReference>
<dbReference type="InterPro" id="IPR036291">
    <property type="entry name" value="NAD(P)-bd_dom_sf"/>
</dbReference>
<evidence type="ECO:0000256" key="4">
    <source>
        <dbReference type="ARBA" id="ARBA00008756"/>
    </source>
</evidence>
<comment type="caution">
    <text evidence="14">The sequence shown here is derived from an EMBL/GenBank/DDBJ whole genome shotgun (WGS) entry which is preliminary data.</text>
</comment>
<feature type="binding site" evidence="10">
    <location>
        <position position="146"/>
    </location>
    <ligand>
        <name>a divalent metal cation</name>
        <dbReference type="ChEBI" id="CHEBI:60240"/>
    </ligand>
</feature>
<dbReference type="InterPro" id="IPR002505">
    <property type="entry name" value="PTA_PTB"/>
</dbReference>
<dbReference type="InterPro" id="IPR012188">
    <property type="entry name" value="ME_PTA"/>
</dbReference>
<dbReference type="FunFam" id="3.40.50.720:FF:000095">
    <property type="entry name" value="NADP-dependent malic enzyme"/>
    <property type="match status" value="1"/>
</dbReference>
<evidence type="ECO:0000313" key="14">
    <source>
        <dbReference type="EMBL" id="PWE56027.1"/>
    </source>
</evidence>
<comment type="cofactor">
    <cofactor evidence="2">
        <name>Mg(2+)</name>
        <dbReference type="ChEBI" id="CHEBI:18420"/>
    </cofactor>
</comment>
<name>A0A2U2DRV2_9HYPH</name>
<dbReference type="InterPro" id="IPR051674">
    <property type="entry name" value="Malate_Decarboxylase"/>
</dbReference>
<dbReference type="InterPro" id="IPR012302">
    <property type="entry name" value="Malic_NAD-bd"/>
</dbReference>
<dbReference type="InterPro" id="IPR042112">
    <property type="entry name" value="P_AcTrfase_dom2"/>
</dbReference>
<keyword evidence="11" id="KW-0521">NADP</keyword>
<dbReference type="EC" id="1.1.1.40" evidence="14"/>
<keyword evidence="7 14" id="KW-0560">Oxidoreductase</keyword>
<keyword evidence="6 10" id="KW-0479">Metal-binding</keyword>
<dbReference type="InterPro" id="IPR042113">
    <property type="entry name" value="P_AcTrfase_dom1"/>
</dbReference>
<dbReference type="FunFam" id="3.40.50.10380:FF:000003">
    <property type="entry name" value="NADP-dependent malic enzyme"/>
    <property type="match status" value="1"/>
</dbReference>
<dbReference type="PANTHER" id="PTHR43237">
    <property type="entry name" value="NADP-DEPENDENT MALIC ENZYME"/>
    <property type="match status" value="1"/>
</dbReference>
<keyword evidence="15" id="KW-1185">Reference proteome</keyword>
<feature type="active site" description="Proton acceptor" evidence="9">
    <location>
        <position position="104"/>
    </location>
</feature>
<sequence>MSEADKGRRTRAIVTEQEALDFHSQGRPGKLEITPTKPMATQRDLSLAYSPGVAVPVKAIAADPATAYDYTTRGNMVAVISNGTAILGLGNLGALASKPVMEGKSVLFKRFADVDSIDLEVDTENVDEFINCVRYLGPSFGGINLEDIKAPECFIIETRLRELMDIPVFHDDQHGTAIIAAAGLINALELTGRDLKTTRLVCNGAGAAAIACVELIKSMGFNPENIILCDTKGVIYQGRTEGMNQWKSAHAVKTDRRSLEEAMNGADVVFGLSQKGAFTEDMIRSMAPRPIIFAMANPDPEITPEEVSRIRDDAIMATGRSDYPNQVNNVLGFPYIFRGALDVRASTINDAMKIAAARALASLAREDVPDDVAAAYQGVRPRFGPQYIIPVPFDPRLISAIPVAVAKAAIDSGVARRDIPSLEGYARELSARRDPIASTLQRLYERVRRHPKRVVFAEAEEEQVMRAAVSYANQQLGTAVLLGREDLIRATAERAGIELDRPGLEIVNARISTRVEAYTDYLYARLQRKGYLHRDVQRLIKTDRNHFAACMVALGDADAMVTGTTRNYSTALEEVRRCIDAKPGHRVIGVSLALTRGRTVFVADTAVHDMPSAEELADIAEEAAGIARRMGYEPRVAMLAYSTFGHPTGERSERVREAVKILDRRRVDFEYDGEMAADVALNGKVMEQYPFCRLSGTANVLVMPAFHSASISTKMLQELGGSTVIGPLLVGLDKSVQITSMGAKDSDIVNMAAIAAYNAGT</sequence>
<comment type="similarity">
    <text evidence="3">In the N-terminal section; belongs to the malic enzymes family.</text>
</comment>
<evidence type="ECO:0000313" key="15">
    <source>
        <dbReference type="Proteomes" id="UP000245252"/>
    </source>
</evidence>
<reference evidence="14 15" key="1">
    <citation type="submission" date="2018-05" db="EMBL/GenBank/DDBJ databases">
        <title>The draft genome of strain NS-104.</title>
        <authorList>
            <person name="Hang P."/>
            <person name="Jiang J."/>
        </authorList>
    </citation>
    <scope>NUCLEOTIDE SEQUENCE [LARGE SCALE GENOMIC DNA]</scope>
    <source>
        <strain evidence="14 15">NS-104</strain>
    </source>
</reference>
<dbReference type="GO" id="GO:0006108">
    <property type="term" value="P:malate metabolic process"/>
    <property type="evidence" value="ECO:0007669"/>
    <property type="project" value="InterPro"/>
</dbReference>
<dbReference type="PIRSF" id="PIRSF036684">
    <property type="entry name" value="ME_PTA"/>
    <property type="match status" value="1"/>
</dbReference>
<comment type="similarity">
    <text evidence="4">In the C-terminal section; belongs to the phosphate acetyltransferase and butyryltransferase family.</text>
</comment>
<dbReference type="PROSITE" id="PS00331">
    <property type="entry name" value="MALIC_ENZYMES"/>
    <property type="match status" value="1"/>
</dbReference>
<evidence type="ECO:0000256" key="7">
    <source>
        <dbReference type="ARBA" id="ARBA00023002"/>
    </source>
</evidence>
<dbReference type="AlphaFoldDB" id="A0A2U2DRV2"/>
<evidence type="ECO:0000256" key="3">
    <source>
        <dbReference type="ARBA" id="ARBA00007686"/>
    </source>
</evidence>
<dbReference type="GO" id="GO:0051287">
    <property type="term" value="F:NAD binding"/>
    <property type="evidence" value="ECO:0007669"/>
    <property type="project" value="InterPro"/>
</dbReference>
<evidence type="ECO:0000256" key="9">
    <source>
        <dbReference type="PIRSR" id="PIRSR036684-1"/>
    </source>
</evidence>
<evidence type="ECO:0000256" key="1">
    <source>
        <dbReference type="ARBA" id="ARBA00001936"/>
    </source>
</evidence>
<keyword evidence="8" id="KW-0511">Multifunctional enzyme</keyword>
<dbReference type="SUPFAM" id="SSF53223">
    <property type="entry name" value="Aminoacid dehydrogenase-like, N-terminal domain"/>
    <property type="match status" value="1"/>
</dbReference>